<evidence type="ECO:0000313" key="2">
    <source>
        <dbReference type="Proteomes" id="UP000304953"/>
    </source>
</evidence>
<keyword evidence="1" id="KW-0808">Transferase</keyword>
<evidence type="ECO:0000313" key="1">
    <source>
        <dbReference type="EMBL" id="TGY98410.1"/>
    </source>
</evidence>
<gene>
    <name evidence="1" type="ORF">E5329_01155</name>
</gene>
<organism evidence="1 2">
    <name type="scientific">Petralouisia muris</name>
    <dbReference type="NCBI Taxonomy" id="3032872"/>
    <lineage>
        <taxon>Bacteria</taxon>
        <taxon>Bacillati</taxon>
        <taxon>Bacillota</taxon>
        <taxon>Clostridia</taxon>
        <taxon>Lachnospirales</taxon>
        <taxon>Lachnospiraceae</taxon>
        <taxon>Petralouisia</taxon>
    </lineage>
</organism>
<comment type="caution">
    <text evidence="1">The sequence shown here is derived from an EMBL/GenBank/DDBJ whole genome shotgun (WGS) entry which is preliminary data.</text>
</comment>
<name>A0AC61S1S3_9FIRM</name>
<dbReference type="EMBL" id="SRYA01000001">
    <property type="protein sequence ID" value="TGY98410.1"/>
    <property type="molecule type" value="Genomic_DNA"/>
</dbReference>
<protein>
    <submittedName>
        <fullName evidence="1">Sensor histidine kinase</fullName>
    </submittedName>
</protein>
<accession>A0AC61S1S3</accession>
<keyword evidence="2" id="KW-1185">Reference proteome</keyword>
<sequence>MRNKYFRFLKKPELQGIQSMIMAVFSVISFSLLLILGFVMYGRFSASARQEIISGTQKLIEQAGENLEDYLVSMRRVSDSIYYNVIKENDFSRQSQDIQQGMNLLYAANRENLRSIAVYNEYGSLLAAEPVVLQKEDPNITKQGWYEKALEEMENMHFSTPHIQNLFDDGALRYYWVISLSRVVELTDNGVPRSGVLLVDMDYSGIERMMKQINESGNGQYFYLCDSNGQIIYHTRQIQISNGIGSENSGQAARYKDGVYDEYFEGERRKVIVNTISYTGWKLVGVIPYSAFTYGMFNLRYFFGIFMLFMAMMLAFVNRIVSVRISSPILKLNASVVGYEAGETPEIYIGGSREIRHLGYSIQTSYEQIDKLMKEIVREQNERRKSELDALQSQINPHFLYNTLDSIIWMVEDERNEEASFMISELARLFRISLSKGRTIITIKDELQHAKSYMNIQKIRYKNAFSMEFDIDPAILSCCTVKLILQPILENAINYGVAGLEDAGEIRITGRLEKGMVLLSVKDNGMGMTREAASLVLTESTRKQRHGSGVGLVNVDKRIRILFGKEYGLTVVSEPDEGTEVTIRIPAVAFTEENRKVLEKGNLPGRQGTEKVPEKGDLPGRQELGDEGS</sequence>
<reference evidence="1" key="1">
    <citation type="submission" date="2019-04" db="EMBL/GenBank/DDBJ databases">
        <title>Microbes associate with the intestines of laboratory mice.</title>
        <authorList>
            <person name="Navarre W."/>
            <person name="Wong E."/>
            <person name="Huang K."/>
            <person name="Tropini C."/>
            <person name="Ng K."/>
            <person name="Yu B."/>
        </authorList>
    </citation>
    <scope>NUCLEOTIDE SEQUENCE</scope>
    <source>
        <strain evidence="1">NM01_1-7b</strain>
    </source>
</reference>
<keyword evidence="1" id="KW-0418">Kinase</keyword>
<dbReference type="Proteomes" id="UP000304953">
    <property type="component" value="Unassembled WGS sequence"/>
</dbReference>
<proteinExistence type="predicted"/>